<dbReference type="InterPro" id="IPR040836">
    <property type="entry name" value="SAVED"/>
</dbReference>
<keyword evidence="3" id="KW-1185">Reference proteome</keyword>
<dbReference type="AlphaFoldDB" id="A0A0C5J8E0"/>
<feature type="domain" description="SMODS-associated and fused to various effectors" evidence="1">
    <location>
        <begin position="311"/>
        <end position="512"/>
    </location>
</feature>
<sequence length="529" mass="58317">MTTSCSDSELADSLRTHIAQGREHLLVVANKFVVRVLAARSTTDDDWLEVGQGDLAEETAKILEQAGKQNRLLWVETTDSAPLFTDYRSQTPLKVTTSYVKAWQKTRDAVTQAGGRQGEVDAKTRFEVASLAGWRCQLDGCGEDLRHHFVPGASGNYGYFAHIVASSSDGPRGDKTHSARLANDPTNIMLMCDKCHRLIDRIAPNRYGVELLSEMREKSVGEVRRLLDSLRFPAAQMLVIGGNIEGQSFAFDERVAEEAMWLHRLRSATPRAEWFARNGSHLGASNSNAYWLSLLELLRTDIPRLKGLLYGTTHGGAQRAPLAVFPLHGTSVLVLSGRLVGESSTVQLFQFHRDQVAGNRGGQWAWLDCPKPATDKFKVHVHRVAEDGEVEALLQVNLTVSPPSSELPAHLFAGGAYVLPTIEVTVDRPSYRVMEHPDDLELVGRAVGDALQIIQDQWRVRIVHLVVMGPATACFRLGQKMQARHQADFVLYERRLGAAQGAWGPFEPTIQISSTEVILPSTGESASIS</sequence>
<evidence type="ECO:0000313" key="2">
    <source>
        <dbReference type="EMBL" id="AJP48008.1"/>
    </source>
</evidence>
<dbReference type="Proteomes" id="UP000061603">
    <property type="component" value="Chromosome"/>
</dbReference>
<gene>
    <name evidence="2" type="ORF">PG1C_05140</name>
</gene>
<name>A0A0C5J8E0_9PROT</name>
<accession>A0A0C5J8E0</accession>
<dbReference type="EMBL" id="CP010554">
    <property type="protein sequence ID" value="AJP48008.1"/>
    <property type="molecule type" value="Genomic_DNA"/>
</dbReference>
<protein>
    <recommendedName>
        <fullName evidence="1">SMODS-associated and fused to various effectors domain-containing protein</fullName>
    </recommendedName>
</protein>
<dbReference type="STRING" id="1565605.PG1C_05140"/>
<dbReference type="RefSeq" id="WP_202636348.1">
    <property type="nucleotide sequence ID" value="NZ_CP010554.1"/>
</dbReference>
<evidence type="ECO:0000313" key="3">
    <source>
        <dbReference type="Proteomes" id="UP000061603"/>
    </source>
</evidence>
<dbReference type="NCBIfam" id="NF033611">
    <property type="entry name" value="SAVED"/>
    <property type="match status" value="1"/>
</dbReference>
<dbReference type="HOGENOM" id="CLU_528855_0_0_4"/>
<evidence type="ECO:0000259" key="1">
    <source>
        <dbReference type="Pfam" id="PF18145"/>
    </source>
</evidence>
<reference evidence="2 3" key="1">
    <citation type="journal article" date="2015" name="Genome Announc.">
        <title>Complete Genome Sequence of a Novel Bacterium within the Family Rhodocyclaceae That Degrades Polycyclic Aromatic Hydrocarbons.</title>
        <authorList>
            <person name="Singleton D.R."/>
            <person name="Dickey A.N."/>
            <person name="Scholl E.H."/>
            <person name="Wright F.A."/>
            <person name="Aitken M.D."/>
        </authorList>
    </citation>
    <scope>NUCLEOTIDE SEQUENCE [LARGE SCALE GENOMIC DNA]</scope>
    <source>
        <strain evidence="3">PG1-Ca6</strain>
    </source>
</reference>
<organism evidence="2 3">
    <name type="scientific">Rugosibacter aromaticivorans</name>
    <dbReference type="NCBI Taxonomy" id="1565605"/>
    <lineage>
        <taxon>Bacteria</taxon>
        <taxon>Pseudomonadati</taxon>
        <taxon>Pseudomonadota</taxon>
        <taxon>Betaproteobacteria</taxon>
        <taxon>Nitrosomonadales</taxon>
        <taxon>Sterolibacteriaceae</taxon>
        <taxon>Rugosibacter</taxon>
    </lineage>
</organism>
<proteinExistence type="predicted"/>
<dbReference type="KEGG" id="rbu:PG1C_05140"/>
<dbReference type="Pfam" id="PF18145">
    <property type="entry name" value="SAVED"/>
    <property type="match status" value="1"/>
</dbReference>